<reference evidence="1" key="1">
    <citation type="journal article" date="2012" name="Proc. Natl. Acad. Sci. U.S.A.">
        <title>Antigenic diversity is generated by distinct evolutionary mechanisms in African trypanosome species.</title>
        <authorList>
            <person name="Jackson A.P."/>
            <person name="Berry A."/>
            <person name="Aslett M."/>
            <person name="Allison H.C."/>
            <person name="Burton P."/>
            <person name="Vavrova-Anderson J."/>
            <person name="Brown R."/>
            <person name="Browne H."/>
            <person name="Corton N."/>
            <person name="Hauser H."/>
            <person name="Gamble J."/>
            <person name="Gilderthorp R."/>
            <person name="Marcello L."/>
            <person name="McQuillan J."/>
            <person name="Otto T.D."/>
            <person name="Quail M.A."/>
            <person name="Sanders M.J."/>
            <person name="van Tonder A."/>
            <person name="Ginger M.L."/>
            <person name="Field M.C."/>
            <person name="Barry J.D."/>
            <person name="Hertz-Fowler C."/>
            <person name="Berriman M."/>
        </authorList>
    </citation>
    <scope>NUCLEOTIDE SEQUENCE</scope>
    <source>
        <strain evidence="1">IL3000</strain>
    </source>
</reference>
<sequence length="384" mass="42809">MILLFTVFVRAYKGMQSAYTIRVSERQSDGVRDVAVLHHGELHFSTSHRNMKWAFLTRFPAPSTQHGGSSLSVEDSLPGDRCDDTAGFRDDDKLQDQTHVGRDCGVSRERVMHEYLCVFHLEEPRNCLSNYTAHQLCTICSAYSTVDPGAVTHFVLNNINPSCVVPGTRGVFVHGMPQTSVSPFPQYLQLGVNRFWQAADLWWMASQLTIKSVYVALHCDSPFACFPTNSVTVDPIQFNHNHEDITTGSFGKHALVDATVLTQFQVCEEKMMVAAACGDAVRLAMTTVVEHADIMLWVWWPQRVHIPELRVKGASVSVTVSDNCFADEQGLFLFDARQNTLHVLRTPNLRTGDGTLDLLFTISTNCPPIVLPCMSSSMLQPVMV</sequence>
<evidence type="ECO:0000313" key="1">
    <source>
        <dbReference type="EMBL" id="CCC91035.1"/>
    </source>
</evidence>
<dbReference type="AlphaFoldDB" id="G0UNS4"/>
<gene>
    <name evidence="1" type="ORF">TCIL3000_6_2810</name>
</gene>
<organism evidence="1">
    <name type="scientific">Trypanosoma congolense (strain IL3000)</name>
    <dbReference type="NCBI Taxonomy" id="1068625"/>
    <lineage>
        <taxon>Eukaryota</taxon>
        <taxon>Discoba</taxon>
        <taxon>Euglenozoa</taxon>
        <taxon>Kinetoplastea</taxon>
        <taxon>Metakinetoplastina</taxon>
        <taxon>Trypanosomatida</taxon>
        <taxon>Trypanosomatidae</taxon>
        <taxon>Trypanosoma</taxon>
        <taxon>Nannomonas</taxon>
    </lineage>
</organism>
<protein>
    <submittedName>
        <fullName evidence="1">Uncharacterized protein TCIL3000_6_2810</fullName>
    </submittedName>
</protein>
<proteinExistence type="predicted"/>
<accession>G0UNS4</accession>
<name>G0UNS4_TRYCI</name>
<dbReference type="EMBL" id="HE575319">
    <property type="protein sequence ID" value="CCC91035.1"/>
    <property type="molecule type" value="Genomic_DNA"/>
</dbReference>
<dbReference type="VEuPathDB" id="TriTrypDB:TcIL3000_6_2810"/>